<organism evidence="3 4">
    <name type="scientific">Sediminitomix flava</name>
    <dbReference type="NCBI Taxonomy" id="379075"/>
    <lineage>
        <taxon>Bacteria</taxon>
        <taxon>Pseudomonadati</taxon>
        <taxon>Bacteroidota</taxon>
        <taxon>Cytophagia</taxon>
        <taxon>Cytophagales</taxon>
        <taxon>Flammeovirgaceae</taxon>
        <taxon>Sediminitomix</taxon>
    </lineage>
</organism>
<evidence type="ECO:0000259" key="1">
    <source>
        <dbReference type="Pfam" id="PF06742"/>
    </source>
</evidence>
<dbReference type="SUPFAM" id="SSF160935">
    <property type="entry name" value="VPA0735-like"/>
    <property type="match status" value="1"/>
</dbReference>
<name>A0A315ZAL6_SEDFL</name>
<dbReference type="Pfam" id="PF06863">
    <property type="entry name" value="DUF1254"/>
    <property type="match status" value="1"/>
</dbReference>
<evidence type="ECO:0008006" key="5">
    <source>
        <dbReference type="Google" id="ProtNLM"/>
    </source>
</evidence>
<dbReference type="Pfam" id="PF06742">
    <property type="entry name" value="DUF1214"/>
    <property type="match status" value="1"/>
</dbReference>
<comment type="caution">
    <text evidence="3">The sequence shown here is derived from an EMBL/GenBank/DDBJ whole genome shotgun (WGS) entry which is preliminary data.</text>
</comment>
<evidence type="ECO:0000259" key="2">
    <source>
        <dbReference type="Pfam" id="PF06863"/>
    </source>
</evidence>
<dbReference type="OrthoDB" id="272779at2"/>
<evidence type="ECO:0000313" key="3">
    <source>
        <dbReference type="EMBL" id="PWJ41764.1"/>
    </source>
</evidence>
<reference evidence="3 4" key="1">
    <citation type="submission" date="2018-03" db="EMBL/GenBank/DDBJ databases">
        <title>Genomic Encyclopedia of Archaeal and Bacterial Type Strains, Phase II (KMG-II): from individual species to whole genera.</title>
        <authorList>
            <person name="Goeker M."/>
        </authorList>
    </citation>
    <scope>NUCLEOTIDE SEQUENCE [LARGE SCALE GENOMIC DNA]</scope>
    <source>
        <strain evidence="3 4">DSM 28229</strain>
    </source>
</reference>
<accession>A0A315ZAL6</accession>
<dbReference type="Gene3D" id="2.60.40.1610">
    <property type="entry name" value="Domain of unknown function DUF1254"/>
    <property type="match status" value="1"/>
</dbReference>
<evidence type="ECO:0000313" key="4">
    <source>
        <dbReference type="Proteomes" id="UP000245535"/>
    </source>
</evidence>
<sequence length="474" mass="53446">MIALAFASCQVQSDSNSEASTAIEYEKSGYLTDASVSKMYDEMAFHGATQSYLWGTSVMVNQMWRLANLKVGGPLDFVTYNTPEQKYNIITSNLNTPYMVAFPNLEESGPLILEIPEGKTGGIINDIESRWVADLGLAGKDLGKGAKYLILHEKMEEPANHDADFVIRVRTNLFWIGTRILVAGEEETKRLQEGHKLYPLGAEPDTKVLNIGNTYYEGWWPEGYAFWEGLHEVVQIEDFPEETRYILQFLKRVGIEKGKPFNPTAKQKEILIKAAEYGKAMAEALSNGRDHLIEPFYGEGSKYTVHLGGLTNPIHYNEEGNYKELDGLASYTYEAFSMSEGMMKNLIGVGSKYLASYKDADGAWLDGSNTYQITIPADVPMKQFWSFIVYSQATRCFVQNKDRRPGVTSREELEVNSDGSVTITIGPSKPEGVLDNNFIYSNPDEGWFTYFRIYAPTEKYFDKTWVLPAIERVK</sequence>
<dbReference type="PANTHER" id="PTHR36509">
    <property type="entry name" value="BLL3101 PROTEIN"/>
    <property type="match status" value="1"/>
</dbReference>
<dbReference type="InterPro" id="IPR010621">
    <property type="entry name" value="DUF1214"/>
</dbReference>
<dbReference type="Gene3D" id="1.10.3360.10">
    <property type="entry name" value="VPA0735-like domain"/>
    <property type="match status" value="1"/>
</dbReference>
<dbReference type="Proteomes" id="UP000245535">
    <property type="component" value="Unassembled WGS sequence"/>
</dbReference>
<dbReference type="Gene3D" id="2.60.120.600">
    <property type="entry name" value="Domain of unknown function DUF1214, C-terminal domain"/>
    <property type="match status" value="1"/>
</dbReference>
<keyword evidence="4" id="KW-1185">Reference proteome</keyword>
<dbReference type="RefSeq" id="WP_158281457.1">
    <property type="nucleotide sequence ID" value="NZ_QGDO01000003.1"/>
</dbReference>
<feature type="domain" description="DUF1254" evidence="2">
    <location>
        <begin position="82"/>
        <end position="199"/>
    </location>
</feature>
<feature type="domain" description="DUF1214" evidence="1">
    <location>
        <begin position="352"/>
        <end position="457"/>
    </location>
</feature>
<protein>
    <recommendedName>
        <fullName evidence="5">DUF1254 domain-containing protein</fullName>
    </recommendedName>
</protein>
<dbReference type="InterPro" id="IPR010679">
    <property type="entry name" value="DUF1254"/>
</dbReference>
<dbReference type="AlphaFoldDB" id="A0A315ZAL6"/>
<dbReference type="InterPro" id="IPR037050">
    <property type="entry name" value="DUF1254_sf"/>
</dbReference>
<dbReference type="EMBL" id="QGDO01000003">
    <property type="protein sequence ID" value="PWJ41764.1"/>
    <property type="molecule type" value="Genomic_DNA"/>
</dbReference>
<dbReference type="PANTHER" id="PTHR36509:SF3">
    <property type="entry name" value="SIGNAL PEPTIDE PROTEIN"/>
    <property type="match status" value="1"/>
</dbReference>
<gene>
    <name evidence="3" type="ORF">BC781_10314</name>
</gene>
<proteinExistence type="predicted"/>
<dbReference type="InterPro" id="IPR037049">
    <property type="entry name" value="DUF1214_C_sf"/>
</dbReference>